<feature type="transmembrane region" description="Helical" evidence="1">
    <location>
        <begin position="12"/>
        <end position="33"/>
    </location>
</feature>
<dbReference type="Proteomes" id="UP001165444">
    <property type="component" value="Unassembled WGS sequence"/>
</dbReference>
<keyword evidence="1" id="KW-0472">Membrane</keyword>
<proteinExistence type="predicted"/>
<organism evidence="2 3">
    <name type="scientific">Parabacteroides faecalis</name>
    <dbReference type="NCBI Taxonomy" id="2924040"/>
    <lineage>
        <taxon>Bacteria</taxon>
        <taxon>Pseudomonadati</taxon>
        <taxon>Bacteroidota</taxon>
        <taxon>Bacteroidia</taxon>
        <taxon>Bacteroidales</taxon>
        <taxon>Tannerellaceae</taxon>
        <taxon>Parabacteroides</taxon>
    </lineage>
</organism>
<comment type="caution">
    <text evidence="2">The sequence shown here is derived from an EMBL/GenBank/DDBJ whole genome shotgun (WGS) entry which is preliminary data.</text>
</comment>
<reference evidence="2 3" key="1">
    <citation type="submission" date="2022-03" db="EMBL/GenBank/DDBJ databases">
        <title>Parabacteroides sp. nov. isolated from swine feces.</title>
        <authorList>
            <person name="Bak J.E."/>
        </authorList>
    </citation>
    <scope>NUCLEOTIDE SEQUENCE [LARGE SCALE GENOMIC DNA]</scope>
    <source>
        <strain evidence="2 3">AGMB00274</strain>
    </source>
</reference>
<name>A0ABT0BZF4_9BACT</name>
<dbReference type="EMBL" id="JAKZMM010000011">
    <property type="protein sequence ID" value="MCJ2380156.1"/>
    <property type="molecule type" value="Genomic_DNA"/>
</dbReference>
<dbReference type="RefSeq" id="WP_243323884.1">
    <property type="nucleotide sequence ID" value="NZ_JAKZMM010000011.1"/>
</dbReference>
<sequence length="139" mass="15903">MSPTEVNRKEMNVIRSLLVWLCFIPVAILNGGLRQYVLVRWLGEVGANALSGVLLSLFILLITWLLLPRIVRYNQKESYRIGIVWMLLTIGFEFTFGLMGDISFRELLSAYNPMSGNLWLLVVITTFGAPRLVSNKERR</sequence>
<feature type="transmembrane region" description="Helical" evidence="1">
    <location>
        <begin position="45"/>
        <end position="67"/>
    </location>
</feature>
<protein>
    <submittedName>
        <fullName evidence="2">Uncharacterized protein</fullName>
    </submittedName>
</protein>
<keyword evidence="3" id="KW-1185">Reference proteome</keyword>
<feature type="transmembrane region" description="Helical" evidence="1">
    <location>
        <begin position="118"/>
        <end position="134"/>
    </location>
</feature>
<gene>
    <name evidence="2" type="ORF">MUN53_05930</name>
</gene>
<evidence type="ECO:0000313" key="2">
    <source>
        <dbReference type="EMBL" id="MCJ2380156.1"/>
    </source>
</evidence>
<evidence type="ECO:0000313" key="3">
    <source>
        <dbReference type="Proteomes" id="UP001165444"/>
    </source>
</evidence>
<feature type="transmembrane region" description="Helical" evidence="1">
    <location>
        <begin position="79"/>
        <end position="98"/>
    </location>
</feature>
<keyword evidence="1" id="KW-0812">Transmembrane</keyword>
<accession>A0ABT0BZF4</accession>
<evidence type="ECO:0000256" key="1">
    <source>
        <dbReference type="SAM" id="Phobius"/>
    </source>
</evidence>
<keyword evidence="1" id="KW-1133">Transmembrane helix</keyword>